<gene>
    <name evidence="1" type="ORF">KIN20_018805</name>
</gene>
<evidence type="ECO:0000313" key="2">
    <source>
        <dbReference type="Proteomes" id="UP001196413"/>
    </source>
</evidence>
<evidence type="ECO:0000313" key="1">
    <source>
        <dbReference type="EMBL" id="KAJ1359969.1"/>
    </source>
</evidence>
<proteinExistence type="predicted"/>
<name>A0AAD5N7Y5_PARTN</name>
<organism evidence="1 2">
    <name type="scientific">Parelaphostrongylus tenuis</name>
    <name type="common">Meningeal worm</name>
    <dbReference type="NCBI Taxonomy" id="148309"/>
    <lineage>
        <taxon>Eukaryota</taxon>
        <taxon>Metazoa</taxon>
        <taxon>Ecdysozoa</taxon>
        <taxon>Nematoda</taxon>
        <taxon>Chromadorea</taxon>
        <taxon>Rhabditida</taxon>
        <taxon>Rhabditina</taxon>
        <taxon>Rhabditomorpha</taxon>
        <taxon>Strongyloidea</taxon>
        <taxon>Metastrongylidae</taxon>
        <taxon>Parelaphostrongylus</taxon>
    </lineage>
</organism>
<reference evidence="1" key="1">
    <citation type="submission" date="2021-06" db="EMBL/GenBank/DDBJ databases">
        <title>Parelaphostrongylus tenuis whole genome reference sequence.</title>
        <authorList>
            <person name="Garwood T.J."/>
            <person name="Larsen P.A."/>
            <person name="Fountain-Jones N.M."/>
            <person name="Garbe J.R."/>
            <person name="Macchietto M.G."/>
            <person name="Kania S.A."/>
            <person name="Gerhold R.W."/>
            <person name="Richards J.E."/>
            <person name="Wolf T.M."/>
        </authorList>
    </citation>
    <scope>NUCLEOTIDE SEQUENCE</scope>
    <source>
        <strain evidence="1">MNPRO001-30</strain>
        <tissue evidence="1">Meninges</tissue>
    </source>
</reference>
<sequence>MVHDLREQVVSQRFEDLRQKMVRVATNLSSQLDRRASSGRSFDFIRSTSPQISVNLTESSDVYAMHGTFAKGAGSRCRSGDK</sequence>
<dbReference type="AlphaFoldDB" id="A0AAD5N7Y5"/>
<accession>A0AAD5N7Y5</accession>
<dbReference type="Proteomes" id="UP001196413">
    <property type="component" value="Unassembled WGS sequence"/>
</dbReference>
<comment type="caution">
    <text evidence="1">The sequence shown here is derived from an EMBL/GenBank/DDBJ whole genome shotgun (WGS) entry which is preliminary data.</text>
</comment>
<keyword evidence="2" id="KW-1185">Reference proteome</keyword>
<protein>
    <submittedName>
        <fullName evidence="1">Uncharacterized protein</fullName>
    </submittedName>
</protein>
<dbReference type="EMBL" id="JAHQIW010003748">
    <property type="protein sequence ID" value="KAJ1359969.1"/>
    <property type="molecule type" value="Genomic_DNA"/>
</dbReference>